<dbReference type="Pfam" id="PF18895">
    <property type="entry name" value="T4SS_pilin"/>
    <property type="match status" value="1"/>
</dbReference>
<protein>
    <submittedName>
        <fullName evidence="2">Uncharacterized protein</fullName>
    </submittedName>
</protein>
<name>A0A1G1VQL2_9BACT</name>
<dbReference type="InterPro" id="IPR043993">
    <property type="entry name" value="T4SS_pilin"/>
</dbReference>
<feature type="transmembrane region" description="Helical" evidence="1">
    <location>
        <begin position="31"/>
        <end position="53"/>
    </location>
</feature>
<dbReference type="EMBL" id="MHCJ01000008">
    <property type="protein sequence ID" value="OGY17614.1"/>
    <property type="molecule type" value="Genomic_DNA"/>
</dbReference>
<keyword evidence="1" id="KW-0472">Membrane</keyword>
<proteinExistence type="predicted"/>
<gene>
    <name evidence="2" type="ORF">A2786_00010</name>
</gene>
<dbReference type="Proteomes" id="UP000179233">
    <property type="component" value="Unassembled WGS sequence"/>
</dbReference>
<accession>A0A1G1VQL2</accession>
<evidence type="ECO:0000256" key="1">
    <source>
        <dbReference type="SAM" id="Phobius"/>
    </source>
</evidence>
<keyword evidence="1" id="KW-1133">Transmembrane helix</keyword>
<reference evidence="2 3" key="1">
    <citation type="journal article" date="2016" name="Nat. Commun.">
        <title>Thousands of microbial genomes shed light on interconnected biogeochemical processes in an aquifer system.</title>
        <authorList>
            <person name="Anantharaman K."/>
            <person name="Brown C.T."/>
            <person name="Hug L.A."/>
            <person name="Sharon I."/>
            <person name="Castelle C.J."/>
            <person name="Probst A.J."/>
            <person name="Thomas B.C."/>
            <person name="Singh A."/>
            <person name="Wilkins M.J."/>
            <person name="Karaoz U."/>
            <person name="Brodie E.L."/>
            <person name="Williams K.H."/>
            <person name="Hubbard S.S."/>
            <person name="Banfield J.F."/>
        </authorList>
    </citation>
    <scope>NUCLEOTIDE SEQUENCE [LARGE SCALE GENOMIC DNA]</scope>
</reference>
<feature type="transmembrane region" description="Helical" evidence="1">
    <location>
        <begin position="74"/>
        <end position="98"/>
    </location>
</feature>
<organism evidence="2 3">
    <name type="scientific">Candidatus Chisholmbacteria bacterium RIFCSPHIGHO2_01_FULL_52_32</name>
    <dbReference type="NCBI Taxonomy" id="1797591"/>
    <lineage>
        <taxon>Bacteria</taxon>
        <taxon>Candidatus Chisholmiibacteriota</taxon>
    </lineage>
</organism>
<sequence>MSLIKQVLAQSSITIREPSAGVKDIGKLLSAGIQVAMIIAAILTFAFLVWGGIQWILSGGDKTQTQAARDRITMALVGLGIVAAAWALMKVIGFFFGIDVFQFSIPSAGGFSG</sequence>
<comment type="caution">
    <text evidence="2">The sequence shown here is derived from an EMBL/GenBank/DDBJ whole genome shotgun (WGS) entry which is preliminary data.</text>
</comment>
<dbReference type="AlphaFoldDB" id="A0A1G1VQL2"/>
<evidence type="ECO:0000313" key="2">
    <source>
        <dbReference type="EMBL" id="OGY17614.1"/>
    </source>
</evidence>
<evidence type="ECO:0000313" key="3">
    <source>
        <dbReference type="Proteomes" id="UP000179233"/>
    </source>
</evidence>
<keyword evidence="1" id="KW-0812">Transmembrane</keyword>